<keyword evidence="2" id="KW-0694">RNA-binding</keyword>
<evidence type="ECO:0000313" key="5">
    <source>
        <dbReference type="EMBL" id="MFD1883806.1"/>
    </source>
</evidence>
<evidence type="ECO:0000256" key="2">
    <source>
        <dbReference type="PROSITE-ProRule" id="PRU00117"/>
    </source>
</evidence>
<organism evidence="5 6">
    <name type="scientific">Paracoccus pacificus</name>
    <dbReference type="NCBI Taxonomy" id="1463598"/>
    <lineage>
        <taxon>Bacteria</taxon>
        <taxon>Pseudomonadati</taxon>
        <taxon>Pseudomonadota</taxon>
        <taxon>Alphaproteobacteria</taxon>
        <taxon>Rhodobacterales</taxon>
        <taxon>Paracoccaceae</taxon>
        <taxon>Paracoccus</taxon>
    </lineage>
</organism>
<dbReference type="InterPro" id="IPR012337">
    <property type="entry name" value="RNaseH-like_sf"/>
</dbReference>
<dbReference type="InterPro" id="IPR036397">
    <property type="entry name" value="RNaseH_sf"/>
</dbReference>
<dbReference type="EMBL" id="JBHUEN010000053">
    <property type="protein sequence ID" value="MFD1883806.1"/>
    <property type="molecule type" value="Genomic_DNA"/>
</dbReference>
<evidence type="ECO:0000256" key="3">
    <source>
        <dbReference type="SAM" id="MobiDB-lite"/>
    </source>
</evidence>
<feature type="compositionally biased region" description="Basic and acidic residues" evidence="3">
    <location>
        <begin position="484"/>
        <end position="497"/>
    </location>
</feature>
<dbReference type="Gene3D" id="3.30.420.10">
    <property type="entry name" value="Ribonuclease H-like superfamily/Ribonuclease H"/>
    <property type="match status" value="1"/>
</dbReference>
<evidence type="ECO:0000313" key="6">
    <source>
        <dbReference type="Proteomes" id="UP001597213"/>
    </source>
</evidence>
<dbReference type="Pfam" id="PF00665">
    <property type="entry name" value="rve"/>
    <property type="match status" value="1"/>
</dbReference>
<evidence type="ECO:0000256" key="1">
    <source>
        <dbReference type="ARBA" id="ARBA00009277"/>
    </source>
</evidence>
<comment type="caution">
    <text evidence="5">The sequence shown here is derived from an EMBL/GenBank/DDBJ whole genome shotgun (WGS) entry which is preliminary data.</text>
</comment>
<accession>A0ABW4RC30</accession>
<dbReference type="Pfam" id="PF22483">
    <property type="entry name" value="Mu-transpos_C_2"/>
    <property type="match status" value="1"/>
</dbReference>
<dbReference type="PROSITE" id="PS50084">
    <property type="entry name" value="KH_TYPE_1"/>
    <property type="match status" value="1"/>
</dbReference>
<comment type="similarity">
    <text evidence="1">Belongs to the transposase IS21/IS408/IS1162 family.</text>
</comment>
<keyword evidence="6" id="KW-1185">Reference proteome</keyword>
<feature type="domain" description="Integrase catalytic" evidence="4">
    <location>
        <begin position="134"/>
        <end position="314"/>
    </location>
</feature>
<feature type="region of interest" description="Disordered" evidence="3">
    <location>
        <begin position="481"/>
        <end position="521"/>
    </location>
</feature>
<dbReference type="InterPro" id="IPR001584">
    <property type="entry name" value="Integrase_cat-core"/>
</dbReference>
<reference evidence="6" key="1">
    <citation type="journal article" date="2019" name="Int. J. Syst. Evol. Microbiol.">
        <title>The Global Catalogue of Microorganisms (GCM) 10K type strain sequencing project: providing services to taxonomists for standard genome sequencing and annotation.</title>
        <authorList>
            <consortium name="The Broad Institute Genomics Platform"/>
            <consortium name="The Broad Institute Genome Sequencing Center for Infectious Disease"/>
            <person name="Wu L."/>
            <person name="Ma J."/>
        </authorList>
    </citation>
    <scope>NUCLEOTIDE SEQUENCE [LARGE SCALE GENOMIC DNA]</scope>
    <source>
        <strain evidence="6">CCUG 56029</strain>
    </source>
</reference>
<dbReference type="RefSeq" id="WP_379145432.1">
    <property type="nucleotide sequence ID" value="NZ_JBHUEN010000053.1"/>
</dbReference>
<dbReference type="PROSITE" id="PS50994">
    <property type="entry name" value="INTEGRASE"/>
    <property type="match status" value="1"/>
</dbReference>
<dbReference type="InterPro" id="IPR054353">
    <property type="entry name" value="IstA-like_C"/>
</dbReference>
<dbReference type="Proteomes" id="UP001597213">
    <property type="component" value="Unassembled WGS sequence"/>
</dbReference>
<gene>
    <name evidence="5" type="ORF">ACFSCT_19010</name>
</gene>
<proteinExistence type="inferred from homology"/>
<protein>
    <submittedName>
        <fullName evidence="5">DDE-type integrase/transposase/recombinase</fullName>
    </submittedName>
</protein>
<dbReference type="PANTHER" id="PTHR35004">
    <property type="entry name" value="TRANSPOSASE RV3428C-RELATED"/>
    <property type="match status" value="1"/>
</dbReference>
<name>A0ABW4RC30_9RHOB</name>
<dbReference type="SUPFAM" id="SSF53098">
    <property type="entry name" value="Ribonuclease H-like"/>
    <property type="match status" value="1"/>
</dbReference>
<evidence type="ECO:0000259" key="4">
    <source>
        <dbReference type="PROSITE" id="PS50994"/>
    </source>
</evidence>
<sequence length="521" mass="59816">MKSDIRRMAERLLDISLNQSQTGRIIGRNRDTVRRMRLRARDAALTVEKLADLTDSELRKILMPSRTRKSGCLPPDLDAAARHIMRTGDSMLDYYEDHYLRQPLVNAHQRYMSYSRFVRLLSAMLKQRAPEYRHHYRPGEVMQIDFAGFQPVYTNARHERIKCTLLLVIFPFSQYCLGWIIPSQNRADTIHGLIRIFEALNGTAKRITLDNFKAAIDVARTRRREARINPEFQAFLDHYGISPDPARAGEPPDKGSVEGIVKLGQRYYQRVLQDRQPRSIAELNNLLQLALDRLNRKVMRRWKMSRTERFEAREAAELRPLPETPYDYGTWKASIKVQRHYHVNVDGRDYSVPYRLIGEDVSIKTTAATVEIYHDSSLVAVHARRIVTAQDDAPVIDPAHMPENHRAMWRQNPDALIERATSYSPTLGRFVSLHLEVNGNPRATHNMLGRLLEVGSVHGKAAIDAACVEAIRRNRVNADTLRQILDRGPRKPPRREPGPSQPPTDNIRGPGYYAEDDDDAA</sequence>
<dbReference type="PANTHER" id="PTHR35004:SF8">
    <property type="entry name" value="TRANSPOSASE RV3428C-RELATED"/>
    <property type="match status" value="1"/>
</dbReference>